<evidence type="ECO:0000256" key="1">
    <source>
        <dbReference type="SAM" id="Phobius"/>
    </source>
</evidence>
<proteinExistence type="predicted"/>
<gene>
    <name evidence="2" type="ORF">GCM10009066_05560</name>
</gene>
<name>A0AAV3S669_9EURY</name>
<feature type="transmembrane region" description="Helical" evidence="1">
    <location>
        <begin position="63"/>
        <end position="87"/>
    </location>
</feature>
<sequence length="127" mass="13423">MIAPTSSNGTGPSRLDFVAALVMFPAVVGHELTHALVAWPWVSTEHPRDLVDRVVPPRLELRYPSGTPVAVVVTANLAPTIVGLALGPVVVPWALSFSLPVAAYLVGAWALYTRPSGDDLAVLSTLF</sequence>
<keyword evidence="3" id="KW-1185">Reference proteome</keyword>
<dbReference type="AlphaFoldDB" id="A0AAV3S669"/>
<dbReference type="RefSeq" id="WP_211313608.1">
    <property type="nucleotide sequence ID" value="NZ_BAAABL010000026.1"/>
</dbReference>
<evidence type="ECO:0000313" key="3">
    <source>
        <dbReference type="Proteomes" id="UP001500837"/>
    </source>
</evidence>
<feature type="transmembrane region" description="Helical" evidence="1">
    <location>
        <begin position="93"/>
        <end position="112"/>
    </location>
</feature>
<feature type="transmembrane region" description="Helical" evidence="1">
    <location>
        <begin position="17"/>
        <end position="42"/>
    </location>
</feature>
<evidence type="ECO:0000313" key="2">
    <source>
        <dbReference type="EMBL" id="GAA0293919.1"/>
    </source>
</evidence>
<keyword evidence="1" id="KW-0812">Transmembrane</keyword>
<reference evidence="2 3" key="1">
    <citation type="journal article" date="2019" name="Int. J. Syst. Evol. Microbiol.">
        <title>The Global Catalogue of Microorganisms (GCM) 10K type strain sequencing project: providing services to taxonomists for standard genome sequencing and annotation.</title>
        <authorList>
            <consortium name="The Broad Institute Genomics Platform"/>
            <consortium name="The Broad Institute Genome Sequencing Center for Infectious Disease"/>
            <person name="Wu L."/>
            <person name="Ma J."/>
        </authorList>
    </citation>
    <scope>NUCLEOTIDE SEQUENCE [LARGE SCALE GENOMIC DNA]</scope>
    <source>
        <strain evidence="2 3">JCM 16330</strain>
    </source>
</reference>
<comment type="caution">
    <text evidence="2">The sequence shown here is derived from an EMBL/GenBank/DDBJ whole genome shotgun (WGS) entry which is preliminary data.</text>
</comment>
<dbReference type="Proteomes" id="UP001500837">
    <property type="component" value="Unassembled WGS sequence"/>
</dbReference>
<accession>A0AAV3S669</accession>
<evidence type="ECO:0008006" key="4">
    <source>
        <dbReference type="Google" id="ProtNLM"/>
    </source>
</evidence>
<organism evidence="2 3">
    <name type="scientific">Halarchaeum salinum</name>
    <dbReference type="NCBI Taxonomy" id="489912"/>
    <lineage>
        <taxon>Archaea</taxon>
        <taxon>Methanobacteriati</taxon>
        <taxon>Methanobacteriota</taxon>
        <taxon>Stenosarchaea group</taxon>
        <taxon>Halobacteria</taxon>
        <taxon>Halobacteriales</taxon>
        <taxon>Halobacteriaceae</taxon>
    </lineage>
</organism>
<protein>
    <recommendedName>
        <fullName evidence="4">DUF3267 domain-containing protein</fullName>
    </recommendedName>
</protein>
<dbReference type="EMBL" id="BAAABL010000026">
    <property type="protein sequence ID" value="GAA0293919.1"/>
    <property type="molecule type" value="Genomic_DNA"/>
</dbReference>
<keyword evidence="1" id="KW-1133">Transmembrane helix</keyword>
<keyword evidence="1" id="KW-0472">Membrane</keyword>